<evidence type="ECO:0000259" key="3">
    <source>
        <dbReference type="Pfam" id="PF00725"/>
    </source>
</evidence>
<dbReference type="InterPro" id="IPR006108">
    <property type="entry name" value="3HC_DH_C"/>
</dbReference>
<feature type="domain" description="3-hydroxyacyl-CoA dehydrogenase C-terminal" evidence="3">
    <location>
        <begin position="173"/>
        <end position="269"/>
    </location>
</feature>
<gene>
    <name evidence="5" type="primary">mmgB</name>
    <name evidence="5" type="ORF">BWX89_01362</name>
</gene>
<dbReference type="InterPro" id="IPR036291">
    <property type="entry name" value="NAD(P)-bd_dom_sf"/>
</dbReference>
<dbReference type="PIRSF" id="PIRSF000105">
    <property type="entry name" value="HCDH"/>
    <property type="match status" value="1"/>
</dbReference>
<evidence type="ECO:0000313" key="5">
    <source>
        <dbReference type="EMBL" id="OQB72324.1"/>
    </source>
</evidence>
<dbReference type="Pfam" id="PF00725">
    <property type="entry name" value="3HCDH"/>
    <property type="match status" value="1"/>
</dbReference>
<dbReference type="SUPFAM" id="SSF51735">
    <property type="entry name" value="NAD(P)-binding Rossmann-fold domains"/>
    <property type="match status" value="1"/>
</dbReference>
<accession>A0A1V6C651</accession>
<dbReference type="GO" id="GO:0006631">
    <property type="term" value="P:fatty acid metabolic process"/>
    <property type="evidence" value="ECO:0007669"/>
    <property type="project" value="InterPro"/>
</dbReference>
<dbReference type="GO" id="GO:0008691">
    <property type="term" value="F:3-hydroxybutyryl-CoA dehydrogenase activity"/>
    <property type="evidence" value="ECO:0007669"/>
    <property type="project" value="UniProtKB-EC"/>
</dbReference>
<feature type="domain" description="3-hydroxyacyl-CoA dehydrogenase NAD binding" evidence="4">
    <location>
        <begin position="1"/>
        <end position="171"/>
    </location>
</feature>
<keyword evidence="1 5" id="KW-0560">Oxidoreductase</keyword>
<dbReference type="EMBL" id="MWDQ01000134">
    <property type="protein sequence ID" value="OQB72324.1"/>
    <property type="molecule type" value="Genomic_DNA"/>
</dbReference>
<dbReference type="Gene3D" id="3.40.50.720">
    <property type="entry name" value="NAD(P)-binding Rossmann-like Domain"/>
    <property type="match status" value="1"/>
</dbReference>
<dbReference type="InterPro" id="IPR008927">
    <property type="entry name" value="6-PGluconate_DH-like_C_sf"/>
</dbReference>
<dbReference type="Gene3D" id="1.10.1040.10">
    <property type="entry name" value="N-(1-d-carboxylethyl)-l-norvaline Dehydrogenase, domain 2"/>
    <property type="match status" value="1"/>
</dbReference>
<sequence>MGSGIAQCIAEHGMRVFILDSNPEIVKKAVSKISERLQRAVDSGEITSDHRKEIFEKICIVENLNQAEDADFVIEAIIEDIENKKNLFNRLDKIFSNDIVLASNTSSLSISEIAKSANHPERIAGMHFFNPAYKMKLVEVVKGIKTSRDTIEKTKKLANILEKIPVEVNDTPGFIVNRILIPMINEAAFALQDNVADKESIDTAMKLGAAHPMGPLALADLIGIDVCLHIMESLEKNLNNPKYKPCELLKQMVKENKLGRKTGQGFYTYKK</sequence>
<organism evidence="5">
    <name type="scientific">candidate division TA06 bacterium ADurb.Bin131</name>
    <dbReference type="NCBI Taxonomy" id="1852827"/>
    <lineage>
        <taxon>Bacteria</taxon>
        <taxon>Bacteria division TA06</taxon>
    </lineage>
</organism>
<protein>
    <submittedName>
        <fullName evidence="5">3-hydroxybutyryl-CoA dehydrogenase</fullName>
        <ecNumber evidence="5">1.1.1.157</ecNumber>
    </submittedName>
</protein>
<comment type="caution">
    <text evidence="5">The sequence shown here is derived from an EMBL/GenBank/DDBJ whole genome shotgun (WGS) entry which is preliminary data.</text>
</comment>
<evidence type="ECO:0000259" key="4">
    <source>
        <dbReference type="Pfam" id="PF02737"/>
    </source>
</evidence>
<evidence type="ECO:0000256" key="2">
    <source>
        <dbReference type="PIRSR" id="PIRSR000105-1"/>
    </source>
</evidence>
<evidence type="ECO:0000256" key="1">
    <source>
        <dbReference type="ARBA" id="ARBA00023002"/>
    </source>
</evidence>
<dbReference type="InterPro" id="IPR022694">
    <property type="entry name" value="3-OHacyl-CoA_DH"/>
</dbReference>
<dbReference type="Pfam" id="PF02737">
    <property type="entry name" value="3HCDH_N"/>
    <property type="match status" value="1"/>
</dbReference>
<dbReference type="InterPro" id="IPR006176">
    <property type="entry name" value="3-OHacyl-CoA_DH_NAD-bd"/>
</dbReference>
<feature type="site" description="Important for catalytic activity" evidence="2">
    <location>
        <position position="127"/>
    </location>
</feature>
<dbReference type="Proteomes" id="UP000485562">
    <property type="component" value="Unassembled WGS sequence"/>
</dbReference>
<dbReference type="GO" id="GO:0070403">
    <property type="term" value="F:NAD+ binding"/>
    <property type="evidence" value="ECO:0007669"/>
    <property type="project" value="InterPro"/>
</dbReference>
<dbReference type="PANTHER" id="PTHR48075">
    <property type="entry name" value="3-HYDROXYACYL-COA DEHYDROGENASE FAMILY PROTEIN"/>
    <property type="match status" value="1"/>
</dbReference>
<dbReference type="SUPFAM" id="SSF48179">
    <property type="entry name" value="6-phosphogluconate dehydrogenase C-terminal domain-like"/>
    <property type="match status" value="1"/>
</dbReference>
<dbReference type="EC" id="1.1.1.157" evidence="5"/>
<dbReference type="PANTHER" id="PTHR48075:SF5">
    <property type="entry name" value="3-HYDROXYBUTYRYL-COA DEHYDROGENASE"/>
    <property type="match status" value="1"/>
</dbReference>
<name>A0A1V6C651_UNCT6</name>
<proteinExistence type="predicted"/>
<dbReference type="InterPro" id="IPR013328">
    <property type="entry name" value="6PGD_dom2"/>
</dbReference>
<dbReference type="AlphaFoldDB" id="A0A1V6C651"/>
<dbReference type="FunFam" id="3.40.50.720:FF:000009">
    <property type="entry name" value="Fatty oxidation complex, alpha subunit"/>
    <property type="match status" value="1"/>
</dbReference>
<reference evidence="5" key="1">
    <citation type="submission" date="2017-02" db="EMBL/GenBank/DDBJ databases">
        <title>Delving into the versatile metabolic prowess of the omnipresent phylum Bacteroidetes.</title>
        <authorList>
            <person name="Nobu M.K."/>
            <person name="Mei R."/>
            <person name="Narihiro T."/>
            <person name="Kuroda K."/>
            <person name="Liu W.-T."/>
        </authorList>
    </citation>
    <scope>NUCLEOTIDE SEQUENCE</scope>
    <source>
        <strain evidence="5">ADurb.Bin131</strain>
    </source>
</reference>